<dbReference type="PANTHER" id="PTHR23255">
    <property type="entry name" value="TRANSFORMING GROWTH FACTOR-BETA RECEPTOR TYPE I AND II"/>
    <property type="match status" value="1"/>
</dbReference>
<dbReference type="AlphaFoldDB" id="A0A068CNG1"/>
<organism evidence="26">
    <name type="scientific">Hofstenia miamia</name>
    <name type="common">Three-banded panther worm</name>
    <dbReference type="NCBI Taxonomy" id="442651"/>
    <lineage>
        <taxon>Eukaryota</taxon>
        <taxon>Metazoa</taxon>
        <taxon>Xenacoelomorpha</taxon>
        <taxon>Acoelomorpha</taxon>
        <taxon>Acoela</taxon>
        <taxon>Hofsteniidae</taxon>
        <taxon>Hofstenia</taxon>
    </lineage>
</organism>
<dbReference type="PROSITE" id="PS50011">
    <property type="entry name" value="PROTEIN_KINASE_DOM"/>
    <property type="match status" value="1"/>
</dbReference>
<keyword evidence="10 24" id="KW-0732">Signal</keyword>
<evidence type="ECO:0000256" key="18">
    <source>
        <dbReference type="ARBA" id="ARBA00023180"/>
    </source>
</evidence>
<evidence type="ECO:0000256" key="24">
    <source>
        <dbReference type="SAM" id="SignalP"/>
    </source>
</evidence>
<dbReference type="SUPFAM" id="SSF56112">
    <property type="entry name" value="Protein kinase-like (PK-like)"/>
    <property type="match status" value="1"/>
</dbReference>
<dbReference type="InterPro" id="IPR000333">
    <property type="entry name" value="TGFB_receptor"/>
</dbReference>
<evidence type="ECO:0000256" key="13">
    <source>
        <dbReference type="ARBA" id="ARBA00022840"/>
    </source>
</evidence>
<evidence type="ECO:0000256" key="21">
    <source>
        <dbReference type="PROSITE-ProRule" id="PRU10141"/>
    </source>
</evidence>
<evidence type="ECO:0000256" key="10">
    <source>
        <dbReference type="ARBA" id="ARBA00022729"/>
    </source>
</evidence>
<dbReference type="Gene3D" id="2.10.60.10">
    <property type="entry name" value="CD59"/>
    <property type="match status" value="1"/>
</dbReference>
<evidence type="ECO:0000256" key="9">
    <source>
        <dbReference type="ARBA" id="ARBA00022723"/>
    </source>
</evidence>
<evidence type="ECO:0000256" key="1">
    <source>
        <dbReference type="ARBA" id="ARBA00001936"/>
    </source>
</evidence>
<keyword evidence="8 23" id="KW-0812">Transmembrane</keyword>
<feature type="compositionally biased region" description="Basic and acidic residues" evidence="22">
    <location>
        <begin position="707"/>
        <end position="732"/>
    </location>
</feature>
<dbReference type="Pfam" id="PF07714">
    <property type="entry name" value="PK_Tyr_Ser-Thr"/>
    <property type="match status" value="1"/>
</dbReference>
<protein>
    <recommendedName>
        <fullName evidence="5">receptor protein serine/threonine kinase</fullName>
        <ecNumber evidence="5">2.7.11.30</ecNumber>
    </recommendedName>
</protein>
<keyword evidence="13 21" id="KW-0067">ATP-binding</keyword>
<evidence type="ECO:0000256" key="5">
    <source>
        <dbReference type="ARBA" id="ARBA00012401"/>
    </source>
</evidence>
<feature type="region of interest" description="Disordered" evidence="22">
    <location>
        <begin position="707"/>
        <end position="745"/>
    </location>
</feature>
<accession>A0A068CNG1</accession>
<evidence type="ECO:0000313" key="26">
    <source>
        <dbReference type="EMBL" id="AID23653.1"/>
    </source>
</evidence>
<evidence type="ECO:0000256" key="17">
    <source>
        <dbReference type="ARBA" id="ARBA00023170"/>
    </source>
</evidence>
<dbReference type="PANTHER" id="PTHR23255:SF100">
    <property type="entry name" value="RECEPTOR PROTEIN SERINE_THREONINE KINASE"/>
    <property type="match status" value="1"/>
</dbReference>
<reference evidence="26" key="1">
    <citation type="journal article" date="2014" name="Curr. Biol.">
        <title>Whole-body acoel regeneration is controlled by wnt and bmp-admp signaling.</title>
        <authorList>
            <person name="Srivastava M."/>
            <person name="Mazza-Curll K.L."/>
            <person name="van Wolfswinkel J.C."/>
            <person name="Reddien P.W."/>
        </authorList>
    </citation>
    <scope>NUCLEOTIDE SEQUENCE</scope>
</reference>
<comment type="cofactor">
    <cofactor evidence="1">
        <name>Mn(2+)</name>
        <dbReference type="ChEBI" id="CHEBI:29035"/>
    </cofactor>
</comment>
<proteinExistence type="evidence at transcript level"/>
<keyword evidence="7" id="KW-0808">Transferase</keyword>
<dbReference type="GO" id="GO:0043235">
    <property type="term" value="C:receptor complex"/>
    <property type="evidence" value="ECO:0007669"/>
    <property type="project" value="TreeGrafter"/>
</dbReference>
<comment type="catalytic activity">
    <reaction evidence="20">
        <text>L-threonyl-[receptor-protein] + ATP = O-phospho-L-threonyl-[receptor-protein] + ADP + H(+)</text>
        <dbReference type="Rhea" id="RHEA:44880"/>
        <dbReference type="Rhea" id="RHEA-COMP:11024"/>
        <dbReference type="Rhea" id="RHEA-COMP:11025"/>
        <dbReference type="ChEBI" id="CHEBI:15378"/>
        <dbReference type="ChEBI" id="CHEBI:30013"/>
        <dbReference type="ChEBI" id="CHEBI:30616"/>
        <dbReference type="ChEBI" id="CHEBI:61977"/>
        <dbReference type="ChEBI" id="CHEBI:456216"/>
        <dbReference type="EC" id="2.7.11.30"/>
    </reaction>
</comment>
<evidence type="ECO:0000256" key="8">
    <source>
        <dbReference type="ARBA" id="ARBA00022692"/>
    </source>
</evidence>
<dbReference type="InterPro" id="IPR045860">
    <property type="entry name" value="Snake_toxin-like_sf"/>
</dbReference>
<keyword evidence="17 26" id="KW-0675">Receptor</keyword>
<evidence type="ECO:0000256" key="15">
    <source>
        <dbReference type="ARBA" id="ARBA00022989"/>
    </source>
</evidence>
<dbReference type="Gene3D" id="3.30.200.20">
    <property type="entry name" value="Phosphorylase Kinase, domain 1"/>
    <property type="match status" value="1"/>
</dbReference>
<evidence type="ECO:0000256" key="2">
    <source>
        <dbReference type="ARBA" id="ARBA00001946"/>
    </source>
</evidence>
<feature type="domain" description="Protein kinase" evidence="25">
    <location>
        <begin position="210"/>
        <end position="526"/>
    </location>
</feature>
<keyword evidence="11 21" id="KW-0547">Nucleotide-binding</keyword>
<keyword evidence="16 23" id="KW-0472">Membrane</keyword>
<dbReference type="GO" id="GO:0030509">
    <property type="term" value="P:BMP signaling pathway"/>
    <property type="evidence" value="ECO:0007669"/>
    <property type="project" value="TreeGrafter"/>
</dbReference>
<dbReference type="GO" id="GO:0005886">
    <property type="term" value="C:plasma membrane"/>
    <property type="evidence" value="ECO:0007669"/>
    <property type="project" value="TreeGrafter"/>
</dbReference>
<comment type="cofactor">
    <cofactor evidence="2">
        <name>Mg(2+)</name>
        <dbReference type="ChEBI" id="CHEBI:18420"/>
    </cofactor>
</comment>
<keyword evidence="18" id="KW-0325">Glycoprotein</keyword>
<keyword evidence="14" id="KW-0460">Magnesium</keyword>
<dbReference type="InterPro" id="IPR017441">
    <property type="entry name" value="Protein_kinase_ATP_BS"/>
</dbReference>
<evidence type="ECO:0000259" key="25">
    <source>
        <dbReference type="PROSITE" id="PS50011"/>
    </source>
</evidence>
<feature type="signal peptide" evidence="24">
    <location>
        <begin position="1"/>
        <end position="18"/>
    </location>
</feature>
<dbReference type="PROSITE" id="PS00107">
    <property type="entry name" value="PROTEIN_KINASE_ATP"/>
    <property type="match status" value="1"/>
</dbReference>
<feature type="compositionally biased region" description="Polar residues" evidence="22">
    <location>
        <begin position="733"/>
        <end position="745"/>
    </location>
</feature>
<dbReference type="InterPro" id="IPR001245">
    <property type="entry name" value="Ser-Thr/Tyr_kinase_cat_dom"/>
</dbReference>
<evidence type="ECO:0000256" key="20">
    <source>
        <dbReference type="ARBA" id="ARBA00048773"/>
    </source>
</evidence>
<evidence type="ECO:0000256" key="3">
    <source>
        <dbReference type="ARBA" id="ARBA00004479"/>
    </source>
</evidence>
<dbReference type="InterPro" id="IPR000719">
    <property type="entry name" value="Prot_kinase_dom"/>
</dbReference>
<feature type="binding site" evidence="21">
    <location>
        <position position="237"/>
    </location>
    <ligand>
        <name>ATP</name>
        <dbReference type="ChEBI" id="CHEBI:30616"/>
    </ligand>
</feature>
<dbReference type="EC" id="2.7.11.30" evidence="5"/>
<dbReference type="Gene3D" id="1.10.510.10">
    <property type="entry name" value="Transferase(Phosphotransferase) domain 1"/>
    <property type="match status" value="1"/>
</dbReference>
<comment type="similarity">
    <text evidence="4">Belongs to the protein kinase superfamily. TKL Ser/Thr protein kinase family. TGFB receptor subfamily.</text>
</comment>
<evidence type="ECO:0000256" key="4">
    <source>
        <dbReference type="ARBA" id="ARBA00009605"/>
    </source>
</evidence>
<feature type="chain" id="PRO_5001651124" description="receptor protein serine/threonine kinase" evidence="24">
    <location>
        <begin position="19"/>
        <end position="745"/>
    </location>
</feature>
<comment type="catalytic activity">
    <reaction evidence="19">
        <text>L-seryl-[receptor-protein] + ATP = O-phospho-L-seryl-[receptor-protein] + ADP + H(+)</text>
        <dbReference type="Rhea" id="RHEA:18673"/>
        <dbReference type="Rhea" id="RHEA-COMP:11022"/>
        <dbReference type="Rhea" id="RHEA-COMP:11023"/>
        <dbReference type="ChEBI" id="CHEBI:15378"/>
        <dbReference type="ChEBI" id="CHEBI:29999"/>
        <dbReference type="ChEBI" id="CHEBI:30616"/>
        <dbReference type="ChEBI" id="CHEBI:83421"/>
        <dbReference type="ChEBI" id="CHEBI:456216"/>
        <dbReference type="EC" id="2.7.11.30"/>
    </reaction>
</comment>
<dbReference type="EMBL" id="KJ658731">
    <property type="protein sequence ID" value="AID23653.1"/>
    <property type="molecule type" value="mRNA"/>
</dbReference>
<evidence type="ECO:0000256" key="19">
    <source>
        <dbReference type="ARBA" id="ARBA00047681"/>
    </source>
</evidence>
<evidence type="ECO:0000256" key="16">
    <source>
        <dbReference type="ARBA" id="ARBA00023136"/>
    </source>
</evidence>
<sequence>MFYLFFLIFSQLFIRSFGLKCYANFDQTVDTTKELLLGSYVDSVNVSGNGSEFIYDCLPPRVCFAHWRSQPNETVKKFNLRGCWDHAGFKGECNSKCIARIGSTKQGNVNHRFCCCTTPLCNNNVTVLKPPPISIPPLPKPPIQKSYDMINYLVIGSVIAVIMLVFGFLMLLWYVTCSRPINKPVTVDQINLISPALPPSKPSTVDLDHLHLLQLIGHGRYGMVWRAELGNKEVAVKVFQSQHKLYFDNEKEIFQSDLLSHENIIQFIGDCESHSETDSCLEYLLVLAYIPSGSLMNFLKESTCNFFEMCRLVQSTARGLAYLHSEVLAQNGLHKFPIVHRDVNSRNILVKNDGSCAISDLGFAKRVCGSRFISENEDEEEEVSSFITDVGTLRYMPPEVLDGAVNIRDCESALKQVDTYALALVIWEITSRCNDLYRLSGRLDAVAPAYMLPFEAELGLHPTFDNVKTLVSTNNQRPQFPVQWRSNIFEMKYLIEIMEDSWDSDAEARLSAACIDNRIGELRRFWQQRQSSNQLQLQINPADDDEIGPHLYINNINNQSFTSHTPLLKADNEIAAMERDLSHIEDVPWETRAVSSRMAYNLQLDTLASPAPPSPLNTCISEEEEHSKQMLTSISIFPVSANSNAHPQVNANVKTVRSDVCSDVTTAVSGSRITAQENVNFLARFEGSHHPLPRPRDLTHNILHGRNEASSTEHGEDSSETRQHNASERRTPSNELPSNINVSSI</sequence>
<feature type="transmembrane region" description="Helical" evidence="23">
    <location>
        <begin position="149"/>
        <end position="175"/>
    </location>
</feature>
<keyword evidence="12" id="KW-0418">Kinase</keyword>
<dbReference type="SUPFAM" id="SSF57302">
    <property type="entry name" value="Snake toxin-like"/>
    <property type="match status" value="1"/>
</dbReference>
<evidence type="ECO:0000256" key="12">
    <source>
        <dbReference type="ARBA" id="ARBA00022777"/>
    </source>
</evidence>
<evidence type="ECO:0000256" key="6">
    <source>
        <dbReference type="ARBA" id="ARBA00022527"/>
    </source>
</evidence>
<evidence type="ECO:0000256" key="14">
    <source>
        <dbReference type="ARBA" id="ARBA00022842"/>
    </source>
</evidence>
<dbReference type="GO" id="GO:0005024">
    <property type="term" value="F:transforming growth factor beta receptor activity"/>
    <property type="evidence" value="ECO:0007669"/>
    <property type="project" value="TreeGrafter"/>
</dbReference>
<evidence type="ECO:0000256" key="11">
    <source>
        <dbReference type="ARBA" id="ARBA00022741"/>
    </source>
</evidence>
<keyword evidence="6" id="KW-0723">Serine/threonine-protein kinase</keyword>
<dbReference type="FunFam" id="1.10.510.10:FF:000487">
    <property type="entry name" value="Anti-Muellerian hormone type-2 receptor"/>
    <property type="match status" value="1"/>
</dbReference>
<evidence type="ECO:0000256" key="7">
    <source>
        <dbReference type="ARBA" id="ARBA00022679"/>
    </source>
</evidence>
<evidence type="ECO:0000256" key="22">
    <source>
        <dbReference type="SAM" id="MobiDB-lite"/>
    </source>
</evidence>
<evidence type="ECO:0000256" key="23">
    <source>
        <dbReference type="SAM" id="Phobius"/>
    </source>
</evidence>
<keyword evidence="9" id="KW-0479">Metal-binding</keyword>
<keyword evidence="15 23" id="KW-1133">Transmembrane helix</keyword>
<comment type="subcellular location">
    <subcellularLocation>
        <location evidence="3">Membrane</location>
        <topology evidence="3">Single-pass type I membrane protein</topology>
    </subcellularLocation>
</comment>
<dbReference type="GO" id="GO:0005524">
    <property type="term" value="F:ATP binding"/>
    <property type="evidence" value="ECO:0007669"/>
    <property type="project" value="UniProtKB-UniRule"/>
</dbReference>
<name>A0A068CNG1_HOFMI</name>
<dbReference type="CDD" id="cd23533">
    <property type="entry name" value="TFP_LU_ECD_BMPR2_like"/>
    <property type="match status" value="1"/>
</dbReference>
<dbReference type="InterPro" id="IPR011009">
    <property type="entry name" value="Kinase-like_dom_sf"/>
</dbReference>